<dbReference type="PANTHER" id="PTHR42852">
    <property type="entry name" value="THIOL:DISULFIDE INTERCHANGE PROTEIN DSBE"/>
    <property type="match status" value="1"/>
</dbReference>
<dbReference type="CDD" id="cd02966">
    <property type="entry name" value="TlpA_like_family"/>
    <property type="match status" value="1"/>
</dbReference>
<dbReference type="InterPro" id="IPR050553">
    <property type="entry name" value="Thioredoxin_ResA/DsbE_sf"/>
</dbReference>
<evidence type="ECO:0000256" key="3">
    <source>
        <dbReference type="ARBA" id="ARBA00023157"/>
    </source>
</evidence>
<name>A0A3E2NP50_9SPHI</name>
<dbReference type="PANTHER" id="PTHR42852:SF6">
    <property type="entry name" value="THIOL:DISULFIDE INTERCHANGE PROTEIN DSBE"/>
    <property type="match status" value="1"/>
</dbReference>
<protein>
    <submittedName>
        <fullName evidence="7">TlpA family protein disulfide reductase</fullName>
    </submittedName>
</protein>
<dbReference type="InterPro" id="IPR036249">
    <property type="entry name" value="Thioredoxin-like_sf"/>
</dbReference>
<evidence type="ECO:0000259" key="6">
    <source>
        <dbReference type="PROSITE" id="PS51352"/>
    </source>
</evidence>
<evidence type="ECO:0000313" key="7">
    <source>
        <dbReference type="EMBL" id="RFZ82785.1"/>
    </source>
</evidence>
<dbReference type="GO" id="GO:0017004">
    <property type="term" value="P:cytochrome complex assembly"/>
    <property type="evidence" value="ECO:0007669"/>
    <property type="project" value="UniProtKB-KW"/>
</dbReference>
<keyword evidence="2" id="KW-0201">Cytochrome c-type biogenesis</keyword>
<evidence type="ECO:0000256" key="4">
    <source>
        <dbReference type="ARBA" id="ARBA00023284"/>
    </source>
</evidence>
<dbReference type="InterPro" id="IPR013766">
    <property type="entry name" value="Thioredoxin_domain"/>
</dbReference>
<dbReference type="Pfam" id="PF08534">
    <property type="entry name" value="Redoxin"/>
    <property type="match status" value="1"/>
</dbReference>
<evidence type="ECO:0000256" key="2">
    <source>
        <dbReference type="ARBA" id="ARBA00022748"/>
    </source>
</evidence>
<dbReference type="GO" id="GO:0030313">
    <property type="term" value="C:cell envelope"/>
    <property type="evidence" value="ECO:0007669"/>
    <property type="project" value="UniProtKB-SubCell"/>
</dbReference>
<keyword evidence="4" id="KW-0676">Redox-active center</keyword>
<comment type="caution">
    <text evidence="7">The sequence shown here is derived from an EMBL/GenBank/DDBJ whole genome shotgun (WGS) entry which is preliminary data.</text>
</comment>
<accession>A0A3E2NP50</accession>
<dbReference type="AlphaFoldDB" id="A0A3E2NP50"/>
<dbReference type="SUPFAM" id="SSF52833">
    <property type="entry name" value="Thioredoxin-like"/>
    <property type="match status" value="1"/>
</dbReference>
<dbReference type="EMBL" id="QWDE01000002">
    <property type="protein sequence ID" value="RFZ82785.1"/>
    <property type="molecule type" value="Genomic_DNA"/>
</dbReference>
<dbReference type="PROSITE" id="PS51352">
    <property type="entry name" value="THIOREDOXIN_2"/>
    <property type="match status" value="1"/>
</dbReference>
<dbReference type="OrthoDB" id="616241at2"/>
<feature type="chain" id="PRO_5017724050" evidence="5">
    <location>
        <begin position="22"/>
        <end position="411"/>
    </location>
</feature>
<dbReference type="GO" id="GO:0016491">
    <property type="term" value="F:oxidoreductase activity"/>
    <property type="evidence" value="ECO:0007669"/>
    <property type="project" value="InterPro"/>
</dbReference>
<reference evidence="7 8" key="1">
    <citation type="submission" date="2018-08" db="EMBL/GenBank/DDBJ databases">
        <title>Mucilaginibacter terrae sp. nov., isolated from manganese diggings.</title>
        <authorList>
            <person name="Huang Y."/>
            <person name="Zhou Z."/>
        </authorList>
    </citation>
    <scope>NUCLEOTIDE SEQUENCE [LARGE SCALE GENOMIC DNA]</scope>
    <source>
        <strain evidence="7 8">ZH6</strain>
    </source>
</reference>
<keyword evidence="5" id="KW-0732">Signal</keyword>
<dbReference type="InterPro" id="IPR013740">
    <property type="entry name" value="Redoxin"/>
</dbReference>
<feature type="domain" description="Thioredoxin" evidence="6">
    <location>
        <begin position="243"/>
        <end position="400"/>
    </location>
</feature>
<sequence length="411" mass="45591">MIKKLLIGSVLLAGLSQIATAQTKLTKGLWRGALKTTSGNEIPFNFEVSGTGKQQVAIINSTEHFKVPEVTGKGDSVFIKMPLFDSEFRLKQDAAGLKGQYIRHLGEKDVAMEFAATPNTPYRFFKDTEKPKYNVSGRWSAIFGEGDSRDTTVGEFKQTGAKVTGTFLTTTGDYRYLEGVVNGNKLYLSCFDGGHAFLFTANITDDNTLADGKFYAGISGKETWTAVRNENAKLPDAYSLAALKPGYKKLAFNFKDIEGKPVSLDDQRFKNKVVIVQILGSWCPNCMDETAYMVNYYKKYHSRGVEVVGLAYERTTDFAKSQRTLAQLKTRFDIKYPLLITGYTNNKVETAKSLPMLTKVVGFPTTIIIDKSGDVRKIHTGFSGPGTGEHYTEFISEFEKLTDDLLAEKAL</sequence>
<organism evidence="7 8">
    <name type="scientific">Mucilaginibacter terrenus</name>
    <dbReference type="NCBI Taxonomy" id="2482727"/>
    <lineage>
        <taxon>Bacteria</taxon>
        <taxon>Pseudomonadati</taxon>
        <taxon>Bacteroidota</taxon>
        <taxon>Sphingobacteriia</taxon>
        <taxon>Sphingobacteriales</taxon>
        <taxon>Sphingobacteriaceae</taxon>
        <taxon>Mucilaginibacter</taxon>
    </lineage>
</organism>
<proteinExistence type="predicted"/>
<dbReference type="Gene3D" id="3.40.30.10">
    <property type="entry name" value="Glutaredoxin"/>
    <property type="match status" value="1"/>
</dbReference>
<dbReference type="RefSeq" id="WP_117383188.1">
    <property type="nucleotide sequence ID" value="NZ_QWDE01000002.1"/>
</dbReference>
<evidence type="ECO:0000313" key="8">
    <source>
        <dbReference type="Proteomes" id="UP000260823"/>
    </source>
</evidence>
<keyword evidence="3" id="KW-1015">Disulfide bond</keyword>
<comment type="subcellular location">
    <subcellularLocation>
        <location evidence="1">Cell envelope</location>
    </subcellularLocation>
</comment>
<feature type="signal peptide" evidence="5">
    <location>
        <begin position="1"/>
        <end position="21"/>
    </location>
</feature>
<evidence type="ECO:0000256" key="5">
    <source>
        <dbReference type="SAM" id="SignalP"/>
    </source>
</evidence>
<gene>
    <name evidence="7" type="ORF">DYU05_11510</name>
</gene>
<evidence type="ECO:0000256" key="1">
    <source>
        <dbReference type="ARBA" id="ARBA00004196"/>
    </source>
</evidence>
<keyword evidence="8" id="KW-1185">Reference proteome</keyword>
<dbReference type="Proteomes" id="UP000260823">
    <property type="component" value="Unassembled WGS sequence"/>
</dbReference>